<dbReference type="AlphaFoldDB" id="A0A443SVW3"/>
<comment type="similarity">
    <text evidence="4 9">Belongs to the inositol monophosphatase superfamily.</text>
</comment>
<name>A0A443SVW3_9ACAR</name>
<evidence type="ECO:0000256" key="9">
    <source>
        <dbReference type="RuleBase" id="RU364068"/>
    </source>
</evidence>
<evidence type="ECO:0000256" key="8">
    <source>
        <dbReference type="PIRSR" id="PIRSR600760-2"/>
    </source>
</evidence>
<evidence type="ECO:0000256" key="6">
    <source>
        <dbReference type="ARBA" id="ARBA00022801"/>
    </source>
</evidence>
<evidence type="ECO:0000256" key="5">
    <source>
        <dbReference type="ARBA" id="ARBA00022723"/>
    </source>
</evidence>
<dbReference type="PANTHER" id="PTHR20854">
    <property type="entry name" value="INOSITOL MONOPHOSPHATASE"/>
    <property type="match status" value="1"/>
</dbReference>
<dbReference type="GO" id="GO:0007165">
    <property type="term" value="P:signal transduction"/>
    <property type="evidence" value="ECO:0007669"/>
    <property type="project" value="TreeGrafter"/>
</dbReference>
<feature type="binding site" evidence="8">
    <location>
        <position position="217"/>
    </location>
    <ligand>
        <name>Mg(2+)</name>
        <dbReference type="ChEBI" id="CHEBI:18420"/>
        <label>1</label>
        <note>catalytic</note>
    </ligand>
</feature>
<dbReference type="STRING" id="299467.A0A443SVW3"/>
<accession>A0A443SVW3</accession>
<evidence type="ECO:0000313" key="11">
    <source>
        <dbReference type="Proteomes" id="UP000288716"/>
    </source>
</evidence>
<keyword evidence="11" id="KW-1185">Reference proteome</keyword>
<dbReference type="InterPro" id="IPR020550">
    <property type="entry name" value="Inositol_monophosphatase_CS"/>
</dbReference>
<evidence type="ECO:0000256" key="1">
    <source>
        <dbReference type="ARBA" id="ARBA00001033"/>
    </source>
</evidence>
<sequence length="273" mass="30086">MDLKTLTECESFAIAIAIKAGEMMKSMSGRCKQIEEKQNYADIVTEADKAIESFVFEELRKQFPTHKLIGEETASKAVFTDDPTWIVDPIDGTTNFVHTFPFCCISIGLAVNKKCVVGVIYSPFLDKLYTAKKGCGAYCNGAPIRVHNCTSFQQALFICEMGNQRDDEKRKAVFANMEAVGWKCHGLRCMGSAALNICMVASGFAEAYWEFGLHCWDMAAGAIIASEAGGVVIDTEGGEFDLMSRRLIVACNESIATQLSKELPVHLKLERDD</sequence>
<dbReference type="GO" id="GO:0046854">
    <property type="term" value="P:phosphatidylinositol phosphate biosynthetic process"/>
    <property type="evidence" value="ECO:0007669"/>
    <property type="project" value="InterPro"/>
</dbReference>
<dbReference type="UniPathway" id="UPA00823">
    <property type="reaction ID" value="UER00788"/>
</dbReference>
<evidence type="ECO:0000256" key="4">
    <source>
        <dbReference type="ARBA" id="ARBA00009759"/>
    </source>
</evidence>
<reference evidence="10 11" key="1">
    <citation type="journal article" date="2018" name="Gigascience">
        <title>Genomes of trombidid mites reveal novel predicted allergens and laterally-transferred genes associated with secondary metabolism.</title>
        <authorList>
            <person name="Dong X."/>
            <person name="Chaisiri K."/>
            <person name="Xia D."/>
            <person name="Armstrong S.D."/>
            <person name="Fang Y."/>
            <person name="Donnelly M.J."/>
            <person name="Kadowaki T."/>
            <person name="McGarry J.W."/>
            <person name="Darby A.C."/>
            <person name="Makepeace B.L."/>
        </authorList>
    </citation>
    <scope>NUCLEOTIDE SEQUENCE [LARGE SCALE GENOMIC DNA]</scope>
    <source>
        <strain evidence="10">UoL-UT</strain>
    </source>
</reference>
<dbReference type="InterPro" id="IPR020583">
    <property type="entry name" value="Inositol_monoP_metal-BS"/>
</dbReference>
<dbReference type="EMBL" id="NCKV01000096">
    <property type="protein sequence ID" value="RWS31653.1"/>
    <property type="molecule type" value="Genomic_DNA"/>
</dbReference>
<keyword evidence="6 9" id="KW-0378">Hydrolase</keyword>
<dbReference type="GO" id="GO:0008934">
    <property type="term" value="F:inositol monophosphate 1-phosphatase activity"/>
    <property type="evidence" value="ECO:0007669"/>
    <property type="project" value="InterPro"/>
</dbReference>
<dbReference type="Gene3D" id="3.30.540.10">
    <property type="entry name" value="Fructose-1,6-Bisphosphatase, subunit A, domain 1"/>
    <property type="match status" value="1"/>
</dbReference>
<dbReference type="InterPro" id="IPR000760">
    <property type="entry name" value="Inositol_monophosphatase-like"/>
</dbReference>
<feature type="binding site" evidence="8">
    <location>
        <position position="91"/>
    </location>
    <ligand>
        <name>Mg(2+)</name>
        <dbReference type="ChEBI" id="CHEBI:18420"/>
        <label>1</label>
        <note>catalytic</note>
    </ligand>
</feature>
<evidence type="ECO:0000256" key="7">
    <source>
        <dbReference type="ARBA" id="ARBA00022842"/>
    </source>
</evidence>
<dbReference type="InterPro" id="IPR020552">
    <property type="entry name" value="Inositol_monoPase_Li-sen"/>
</dbReference>
<dbReference type="CDD" id="cd01639">
    <property type="entry name" value="IMPase"/>
    <property type="match status" value="1"/>
</dbReference>
<organism evidence="10 11">
    <name type="scientific">Leptotrombidium deliense</name>
    <dbReference type="NCBI Taxonomy" id="299467"/>
    <lineage>
        <taxon>Eukaryota</taxon>
        <taxon>Metazoa</taxon>
        <taxon>Ecdysozoa</taxon>
        <taxon>Arthropoda</taxon>
        <taxon>Chelicerata</taxon>
        <taxon>Arachnida</taxon>
        <taxon>Acari</taxon>
        <taxon>Acariformes</taxon>
        <taxon>Trombidiformes</taxon>
        <taxon>Prostigmata</taxon>
        <taxon>Anystina</taxon>
        <taxon>Parasitengona</taxon>
        <taxon>Trombiculoidea</taxon>
        <taxon>Trombiculidae</taxon>
        <taxon>Leptotrombidium</taxon>
    </lineage>
</organism>
<dbReference type="PRINTS" id="PR00378">
    <property type="entry name" value="LIIMPHPHTASE"/>
</dbReference>
<dbReference type="PROSITE" id="PS00629">
    <property type="entry name" value="IMP_1"/>
    <property type="match status" value="1"/>
</dbReference>
<dbReference type="PRINTS" id="PR00377">
    <property type="entry name" value="IMPHPHTASES"/>
</dbReference>
<dbReference type="GO" id="GO:0046872">
    <property type="term" value="F:metal ion binding"/>
    <property type="evidence" value="ECO:0007669"/>
    <property type="project" value="UniProtKB-KW"/>
</dbReference>
<feature type="binding site" evidence="8">
    <location>
        <position position="90"/>
    </location>
    <ligand>
        <name>Mg(2+)</name>
        <dbReference type="ChEBI" id="CHEBI:18420"/>
        <label>2</label>
    </ligand>
</feature>
<comment type="caution">
    <text evidence="10">The sequence shown here is derived from an EMBL/GenBank/DDBJ whole genome shotgun (WGS) entry which is preliminary data.</text>
</comment>
<dbReference type="Pfam" id="PF00459">
    <property type="entry name" value="Inositol_P"/>
    <property type="match status" value="1"/>
</dbReference>
<dbReference type="SUPFAM" id="SSF56655">
    <property type="entry name" value="Carbohydrate phosphatase"/>
    <property type="match status" value="1"/>
</dbReference>
<dbReference type="VEuPathDB" id="VectorBase:LDEU000383"/>
<dbReference type="PROSITE" id="PS00630">
    <property type="entry name" value="IMP_2"/>
    <property type="match status" value="1"/>
</dbReference>
<dbReference type="FunFam" id="3.40.190.80:FF:000002">
    <property type="entry name" value="Inositol-1-monophosphatase"/>
    <property type="match status" value="1"/>
</dbReference>
<comment type="cofactor">
    <cofactor evidence="2 8 9">
        <name>Mg(2+)</name>
        <dbReference type="ChEBI" id="CHEBI:18420"/>
    </cofactor>
</comment>
<proteinExistence type="inferred from homology"/>
<dbReference type="GO" id="GO:0006021">
    <property type="term" value="P:inositol biosynthetic process"/>
    <property type="evidence" value="ECO:0007669"/>
    <property type="project" value="UniProtKB-UniPathway"/>
</dbReference>
<gene>
    <name evidence="10" type="ORF">B4U80_01843</name>
</gene>
<protein>
    <recommendedName>
        <fullName evidence="9">Inositol-1-monophosphatase</fullName>
        <ecNumber evidence="9">3.1.3.25</ecNumber>
    </recommendedName>
</protein>
<dbReference type="FunFam" id="3.30.540.10:FF:000004">
    <property type="entry name" value="Inositol-1-monophosphatase"/>
    <property type="match status" value="1"/>
</dbReference>
<dbReference type="Gene3D" id="3.40.190.80">
    <property type="match status" value="1"/>
</dbReference>
<dbReference type="EC" id="3.1.3.25" evidence="9"/>
<keyword evidence="5 8" id="KW-0479">Metal-binding</keyword>
<feature type="binding site" evidence="8">
    <location>
        <position position="71"/>
    </location>
    <ligand>
        <name>Mg(2+)</name>
        <dbReference type="ChEBI" id="CHEBI:18420"/>
        <label>1</label>
        <note>catalytic</note>
    </ligand>
</feature>
<feature type="binding site" evidence="8">
    <location>
        <position position="88"/>
    </location>
    <ligand>
        <name>Mg(2+)</name>
        <dbReference type="ChEBI" id="CHEBI:18420"/>
        <label>1</label>
        <note>catalytic</note>
    </ligand>
</feature>
<comment type="catalytic activity">
    <reaction evidence="1 9">
        <text>a myo-inositol phosphate + H2O = myo-inositol + phosphate</text>
        <dbReference type="Rhea" id="RHEA:24056"/>
        <dbReference type="ChEBI" id="CHEBI:15377"/>
        <dbReference type="ChEBI" id="CHEBI:17268"/>
        <dbReference type="ChEBI" id="CHEBI:43474"/>
        <dbReference type="ChEBI" id="CHEBI:84139"/>
        <dbReference type="EC" id="3.1.3.25"/>
    </reaction>
</comment>
<dbReference type="InterPro" id="IPR033942">
    <property type="entry name" value="IMPase"/>
</dbReference>
<evidence type="ECO:0000313" key="10">
    <source>
        <dbReference type="EMBL" id="RWS31653.1"/>
    </source>
</evidence>
<dbReference type="OrthoDB" id="10254945at2759"/>
<evidence type="ECO:0000256" key="3">
    <source>
        <dbReference type="ARBA" id="ARBA00005152"/>
    </source>
</evidence>
<evidence type="ECO:0000256" key="2">
    <source>
        <dbReference type="ARBA" id="ARBA00001946"/>
    </source>
</evidence>
<dbReference type="Proteomes" id="UP000288716">
    <property type="component" value="Unassembled WGS sequence"/>
</dbReference>
<keyword evidence="7 8" id="KW-0460">Magnesium</keyword>
<comment type="pathway">
    <text evidence="3 9">Polyol metabolism; myo-inositol biosynthesis; myo-inositol from D-glucose 6-phosphate: step 2/2.</text>
</comment>
<dbReference type="PANTHER" id="PTHR20854:SF4">
    <property type="entry name" value="INOSITOL-1-MONOPHOSPHATASE-RELATED"/>
    <property type="match status" value="1"/>
</dbReference>